<dbReference type="InterPro" id="IPR050490">
    <property type="entry name" value="Bact_solute-bd_prot1"/>
</dbReference>
<feature type="chain" id="PRO_5032921239" evidence="5">
    <location>
        <begin position="24"/>
        <end position="420"/>
    </location>
</feature>
<dbReference type="Proteomes" id="UP000553776">
    <property type="component" value="Unassembled WGS sequence"/>
</dbReference>
<evidence type="ECO:0000313" key="6">
    <source>
        <dbReference type="EMBL" id="MBB6694604.1"/>
    </source>
</evidence>
<evidence type="ECO:0000256" key="3">
    <source>
        <dbReference type="ARBA" id="ARBA00022448"/>
    </source>
</evidence>
<evidence type="ECO:0000256" key="2">
    <source>
        <dbReference type="ARBA" id="ARBA00008520"/>
    </source>
</evidence>
<dbReference type="RefSeq" id="WP_185138563.1">
    <property type="nucleotide sequence ID" value="NZ_JACJVR010000097.1"/>
</dbReference>
<organism evidence="6 7">
    <name type="scientific">Cohnella xylanilytica</name>
    <dbReference type="NCBI Taxonomy" id="557555"/>
    <lineage>
        <taxon>Bacteria</taxon>
        <taxon>Bacillati</taxon>
        <taxon>Bacillota</taxon>
        <taxon>Bacilli</taxon>
        <taxon>Bacillales</taxon>
        <taxon>Paenibacillaceae</taxon>
        <taxon>Cohnella</taxon>
    </lineage>
</organism>
<comment type="similarity">
    <text evidence="2">Belongs to the bacterial solute-binding protein 1 family.</text>
</comment>
<evidence type="ECO:0000256" key="5">
    <source>
        <dbReference type="SAM" id="SignalP"/>
    </source>
</evidence>
<keyword evidence="3" id="KW-0813">Transport</keyword>
<dbReference type="EMBL" id="JACJVR010000097">
    <property type="protein sequence ID" value="MBB6694604.1"/>
    <property type="molecule type" value="Genomic_DNA"/>
</dbReference>
<protein>
    <submittedName>
        <fullName evidence="6">Extracellular solute-binding protein</fullName>
    </submittedName>
</protein>
<dbReference type="GO" id="GO:0030313">
    <property type="term" value="C:cell envelope"/>
    <property type="evidence" value="ECO:0007669"/>
    <property type="project" value="UniProtKB-SubCell"/>
</dbReference>
<proteinExistence type="inferred from homology"/>
<evidence type="ECO:0000256" key="4">
    <source>
        <dbReference type="ARBA" id="ARBA00022729"/>
    </source>
</evidence>
<accession>A0A841U925</accession>
<dbReference type="PANTHER" id="PTHR43649:SF31">
    <property type="entry name" value="SN-GLYCEROL-3-PHOSPHATE-BINDING PERIPLASMIC PROTEIN UGPB"/>
    <property type="match status" value="1"/>
</dbReference>
<dbReference type="PANTHER" id="PTHR43649">
    <property type="entry name" value="ARABINOSE-BINDING PROTEIN-RELATED"/>
    <property type="match status" value="1"/>
</dbReference>
<gene>
    <name evidence="6" type="ORF">H7B90_24715</name>
</gene>
<feature type="signal peptide" evidence="5">
    <location>
        <begin position="1"/>
        <end position="23"/>
    </location>
</feature>
<keyword evidence="7" id="KW-1185">Reference proteome</keyword>
<keyword evidence="4 5" id="KW-0732">Signal</keyword>
<dbReference type="InterPro" id="IPR006059">
    <property type="entry name" value="SBP"/>
</dbReference>
<dbReference type="SUPFAM" id="SSF53850">
    <property type="entry name" value="Periplasmic binding protein-like II"/>
    <property type="match status" value="1"/>
</dbReference>
<reference evidence="6 7" key="1">
    <citation type="submission" date="2020-08" db="EMBL/GenBank/DDBJ databases">
        <title>Cohnella phylogeny.</title>
        <authorList>
            <person name="Dunlap C."/>
        </authorList>
    </citation>
    <scope>NUCLEOTIDE SEQUENCE [LARGE SCALE GENOMIC DNA]</scope>
    <source>
        <strain evidence="6 7">DSM 25239</strain>
    </source>
</reference>
<comment type="subcellular location">
    <subcellularLocation>
        <location evidence="1">Cell envelope</location>
    </subcellularLocation>
</comment>
<comment type="caution">
    <text evidence="6">The sequence shown here is derived from an EMBL/GenBank/DDBJ whole genome shotgun (WGS) entry which is preliminary data.</text>
</comment>
<name>A0A841U925_9BACL</name>
<evidence type="ECO:0000313" key="7">
    <source>
        <dbReference type="Proteomes" id="UP000553776"/>
    </source>
</evidence>
<dbReference type="AlphaFoldDB" id="A0A841U925"/>
<dbReference type="Gene3D" id="3.40.190.10">
    <property type="entry name" value="Periplasmic binding protein-like II"/>
    <property type="match status" value="1"/>
</dbReference>
<dbReference type="Pfam" id="PF01547">
    <property type="entry name" value="SBP_bac_1"/>
    <property type="match status" value="1"/>
</dbReference>
<evidence type="ECO:0000256" key="1">
    <source>
        <dbReference type="ARBA" id="ARBA00004196"/>
    </source>
</evidence>
<sequence length="420" mass="46507">MNVKRLFRAVAPLFLMLPLVVPAGCRSSDSRIGKEPLTLRIGYSSAQDFERRYADRLSREFPEWTIEIVPSGGLLSGREPDPAGWLRKHPVDLIYLPPASFRKAADRGLLLDLEPRLEADPELEASFRPNLLELSALYGNGPTGGLIPSFYGEAVAVNRRTFEENGIRVPDRFDGWTDLVMLARRFDRGLLTPYEGPFDWIRGMGGSIGLSLRDEEDGSYELDTPAWRRLWRLAARGLLSGSVRVGGEGDFSSFVNGEYAMAIVGFKELEQLKSADGELDWTVLPLPSDFRSPGRSSRIVPDGFLSIPRSSAQPDAAWEALTFLLEDEADRRAEEDRADAAFGFPSLRAASALGTDRVSRIVEAVADRPPLPPVDEKPLPVSLREEADKAFRLAVERSIPVEAALRNLQAEADEGKFPPE</sequence>